<feature type="domain" description="Bacterial surface antigen (D15)" evidence="4">
    <location>
        <begin position="328"/>
        <end position="639"/>
    </location>
</feature>
<dbReference type="PANTHER" id="PTHR12815">
    <property type="entry name" value="SORTING AND ASSEMBLY MACHINERY SAMM50 PROTEIN FAMILY MEMBER"/>
    <property type="match status" value="1"/>
</dbReference>
<reference evidence="6 7" key="1">
    <citation type="submission" date="2022-01" db="EMBL/GenBank/DDBJ databases">
        <authorList>
            <person name="Won M."/>
            <person name="Kim S.-J."/>
            <person name="Kwon S.-W."/>
        </authorList>
    </citation>
    <scope>NUCLEOTIDE SEQUENCE [LARGE SCALE GENOMIC DNA]</scope>
    <source>
        <strain evidence="6 7">KCTC 23505</strain>
    </source>
</reference>
<keyword evidence="2" id="KW-1134">Transmembrane beta strand</keyword>
<keyword evidence="2" id="KW-0812">Transmembrane</keyword>
<dbReference type="InterPro" id="IPR039910">
    <property type="entry name" value="D15-like"/>
</dbReference>
<dbReference type="Proteomes" id="UP001521209">
    <property type="component" value="Unassembled WGS sequence"/>
</dbReference>
<dbReference type="Gene3D" id="2.40.160.50">
    <property type="entry name" value="membrane protein fhac: a member of the omp85/tpsb transporter family"/>
    <property type="match status" value="1"/>
</dbReference>
<evidence type="ECO:0000256" key="1">
    <source>
        <dbReference type="ARBA" id="ARBA00004370"/>
    </source>
</evidence>
<name>A0ABS9DU25_9PROT</name>
<dbReference type="InterPro" id="IPR010827">
    <property type="entry name" value="BamA/TamA_POTRA"/>
</dbReference>
<dbReference type="Pfam" id="PF01103">
    <property type="entry name" value="Omp85"/>
    <property type="match status" value="1"/>
</dbReference>
<organism evidence="6 7">
    <name type="scientific">Acidiphilium iwatense</name>
    <dbReference type="NCBI Taxonomy" id="768198"/>
    <lineage>
        <taxon>Bacteria</taxon>
        <taxon>Pseudomonadati</taxon>
        <taxon>Pseudomonadota</taxon>
        <taxon>Alphaproteobacteria</taxon>
        <taxon>Acetobacterales</taxon>
        <taxon>Acidocellaceae</taxon>
        <taxon>Acidiphilium</taxon>
    </lineage>
</organism>
<dbReference type="EMBL" id="JAKGBZ010000008">
    <property type="protein sequence ID" value="MCF3946231.1"/>
    <property type="molecule type" value="Genomic_DNA"/>
</dbReference>
<feature type="domain" description="POTRA" evidence="5">
    <location>
        <begin position="228"/>
        <end position="300"/>
    </location>
</feature>
<accession>A0ABS9DU25</accession>
<keyword evidence="3" id="KW-0472">Membrane</keyword>
<evidence type="ECO:0000313" key="7">
    <source>
        <dbReference type="Proteomes" id="UP001521209"/>
    </source>
</evidence>
<comment type="caution">
    <text evidence="6">The sequence shown here is derived from an EMBL/GenBank/DDBJ whole genome shotgun (WGS) entry which is preliminary data.</text>
</comment>
<sequence length="639" mass="67529">MARLPFLPHVGMMEGSAGRKSRVLGALGTVIVAVAFAGPARAADPQPYRVTFVPSGDKTLDKLIKQTSGLERLRKKLPIGPFALIGRARADQAKFVIVLESEGYDSGTAAITIDGHGLTDSALPRLLRRAPASPPADVIVTIHKGPLYHIGSIETPGLTDPAAAQAIDIKPGDPAKAAPVLAAAAKLEIELRNSGYAFAKVSEPVAIADTAHHTLAVHYPVAMGQRVAIGAITYTGMQHMNGRFMARHVALRPGQPYSETALNNARDSLLGLGVFSSVATHTGPAPDPPGQVPVTFLVHEQKLHAVSIGAAYSTDLGIDADLSWMDRNLFGEAQRLTLSLGATGLAGSGRSQTRSFGKHTYVIRPGYNAKAVYRVPDFLTPGQSITATVEALKEYLPAYSRTAFLGNAEISRPLGKHLAFVYGAGFIFEKVSQEGVDRTYRLGQVPLTLRYDTTNSLLNPTKGMKLSLHVTPTLALGAGSSTFIIAEAIGNTYIDLEAPGRGVLALRGLIGRIFGASQFQIPPDQRFYAGGTGTVRGFTYQTVGPLFFDGIPEGGTAIDAVETEFRQRIGKHFGIAPFVDAGQVSANGKPFSGTLRVGVGLGFLYYTGIGPIRIDVGFPMNRPPGGASVAVYIGLGQAF</sequence>
<dbReference type="Gene3D" id="3.10.20.310">
    <property type="entry name" value="membrane protein fhac"/>
    <property type="match status" value="1"/>
</dbReference>
<dbReference type="Pfam" id="PF07244">
    <property type="entry name" value="POTRA"/>
    <property type="match status" value="1"/>
</dbReference>
<evidence type="ECO:0000313" key="6">
    <source>
        <dbReference type="EMBL" id="MCF3946231.1"/>
    </source>
</evidence>
<keyword evidence="7" id="KW-1185">Reference proteome</keyword>
<dbReference type="PANTHER" id="PTHR12815:SF42">
    <property type="entry name" value="BACTERIAL SURFACE ANTIGEN (D15) DOMAIN-CONTAINING PROTEIN"/>
    <property type="match status" value="1"/>
</dbReference>
<gene>
    <name evidence="6" type="ORF">L2A60_05985</name>
</gene>
<comment type="subcellular location">
    <subcellularLocation>
        <location evidence="1">Membrane</location>
    </subcellularLocation>
</comment>
<evidence type="ECO:0000256" key="2">
    <source>
        <dbReference type="ARBA" id="ARBA00022452"/>
    </source>
</evidence>
<protein>
    <submittedName>
        <fullName evidence="6">BamA/TamA family outer membrane protein</fullName>
    </submittedName>
</protein>
<evidence type="ECO:0000259" key="4">
    <source>
        <dbReference type="Pfam" id="PF01103"/>
    </source>
</evidence>
<proteinExistence type="predicted"/>
<dbReference type="RefSeq" id="WP_235703466.1">
    <property type="nucleotide sequence ID" value="NZ_JAKGBZ010000008.1"/>
</dbReference>
<evidence type="ECO:0000259" key="5">
    <source>
        <dbReference type="Pfam" id="PF07244"/>
    </source>
</evidence>
<dbReference type="InterPro" id="IPR000184">
    <property type="entry name" value="Bac_surfAg_D15"/>
</dbReference>
<evidence type="ECO:0000256" key="3">
    <source>
        <dbReference type="ARBA" id="ARBA00023136"/>
    </source>
</evidence>